<dbReference type="SUPFAM" id="SSF46785">
    <property type="entry name" value="Winged helix' DNA-binding domain"/>
    <property type="match status" value="1"/>
</dbReference>
<gene>
    <name evidence="2" type="ORF">UW07_C0047G0001</name>
</gene>
<dbReference type="AlphaFoldDB" id="A0A0G1HQZ8"/>
<evidence type="ECO:0000313" key="3">
    <source>
        <dbReference type="Proteomes" id="UP000033831"/>
    </source>
</evidence>
<accession>A0A0G1HQZ8</accession>
<sequence>MDIPPSNSTLTEAENEQKTEEKQAENKPHPEPVSEPVQAIEPSTAQMGRNEPLGEVKPEPKSQARNSVREILAKAQQVIQFRKRKKLDKIMALFLQHSKITNDEVEKFLHVSDATATRYLSILEKENRIKQVGKTGKGVSYSRI</sequence>
<protein>
    <recommendedName>
        <fullName evidence="4">HTH deoR-type domain-containing protein</fullName>
    </recommendedName>
</protein>
<comment type="caution">
    <text evidence="2">The sequence shown here is derived from an EMBL/GenBank/DDBJ whole genome shotgun (WGS) entry which is preliminary data.</text>
</comment>
<dbReference type="Gene3D" id="1.10.10.10">
    <property type="entry name" value="Winged helix-like DNA-binding domain superfamily/Winged helix DNA-binding domain"/>
    <property type="match status" value="1"/>
</dbReference>
<dbReference type="Proteomes" id="UP000033831">
    <property type="component" value="Unassembled WGS sequence"/>
</dbReference>
<feature type="region of interest" description="Disordered" evidence="1">
    <location>
        <begin position="1"/>
        <end position="66"/>
    </location>
</feature>
<evidence type="ECO:0008006" key="4">
    <source>
        <dbReference type="Google" id="ProtNLM"/>
    </source>
</evidence>
<feature type="compositionally biased region" description="Basic and acidic residues" evidence="1">
    <location>
        <begin position="52"/>
        <end position="66"/>
    </location>
</feature>
<name>A0A0G1HQZ8_9BACT</name>
<evidence type="ECO:0000313" key="2">
    <source>
        <dbReference type="EMBL" id="KKT22032.1"/>
    </source>
</evidence>
<reference evidence="2 3" key="1">
    <citation type="journal article" date="2015" name="Nature">
        <title>rRNA introns, odd ribosomes, and small enigmatic genomes across a large radiation of phyla.</title>
        <authorList>
            <person name="Brown C.T."/>
            <person name="Hug L.A."/>
            <person name="Thomas B.C."/>
            <person name="Sharon I."/>
            <person name="Castelle C.J."/>
            <person name="Singh A."/>
            <person name="Wilkins M.J."/>
            <person name="Williams K.H."/>
            <person name="Banfield J.F."/>
        </authorList>
    </citation>
    <scope>NUCLEOTIDE SEQUENCE [LARGE SCALE GENOMIC DNA]</scope>
</reference>
<dbReference type="InterPro" id="IPR036390">
    <property type="entry name" value="WH_DNA-bd_sf"/>
</dbReference>
<dbReference type="InterPro" id="IPR036388">
    <property type="entry name" value="WH-like_DNA-bd_sf"/>
</dbReference>
<proteinExistence type="predicted"/>
<feature type="compositionally biased region" description="Basic and acidic residues" evidence="1">
    <location>
        <begin position="15"/>
        <end position="32"/>
    </location>
</feature>
<evidence type="ECO:0000256" key="1">
    <source>
        <dbReference type="SAM" id="MobiDB-lite"/>
    </source>
</evidence>
<organism evidence="2 3">
    <name type="scientific">Candidatus Nomurabacteria bacterium GW2011_GWF2_43_8</name>
    <dbReference type="NCBI Taxonomy" id="1618779"/>
    <lineage>
        <taxon>Bacteria</taxon>
        <taxon>Candidatus Nomuraibacteriota</taxon>
    </lineage>
</organism>
<dbReference type="EMBL" id="LCGX01000047">
    <property type="protein sequence ID" value="KKT22032.1"/>
    <property type="molecule type" value="Genomic_DNA"/>
</dbReference>
<feature type="compositionally biased region" description="Polar residues" evidence="1">
    <location>
        <begin position="1"/>
        <end position="12"/>
    </location>
</feature>